<proteinExistence type="predicted"/>
<reference evidence="2" key="1">
    <citation type="submission" date="2019-04" db="EMBL/GenBank/DDBJ databases">
        <title>Sequencing of skin fungus with MAO and IRED activity.</title>
        <authorList>
            <person name="Marsaioli A.J."/>
            <person name="Bonatto J.M.C."/>
            <person name="Reis Junior O."/>
        </authorList>
    </citation>
    <scope>NUCLEOTIDE SEQUENCE</scope>
    <source>
        <strain evidence="2">28M1</strain>
    </source>
</reference>
<feature type="region of interest" description="Disordered" evidence="1">
    <location>
        <begin position="160"/>
        <end position="280"/>
    </location>
</feature>
<evidence type="ECO:0000313" key="2">
    <source>
        <dbReference type="EMBL" id="KAF3033996.1"/>
    </source>
</evidence>
<sequence length="841" mass="92933">MTTLTDLMDQARGSSHKSECGSVPSRHTSTARSRQSERSQRSATAAQARLEALDEDGTTLRSQIESRMEKQLFKMTGQIPPTPTTGALDPDRVFVRTEDLRAQCRAASGEKHAESDDATKSPKKRLFGVSLPTFTRASVRSATPAMPIKAAQVLGAHATLAHKPRRIQPRPIKSAQIMKSPTKMSRSGTVGKASPPKVYGRDYSKTHHSAPSRGNFTSGRRSPGKENTSPHERTTANLSFESMPPPTPPAKDTPPDFRLPAGPSSPLRRAPSHDDLRESYGVVPDRGTQVQLPFPMFALSPSPPKTAIQGTGGESPSKFRPYTAAEYTKLIGDEALGWRFADDKVGSEVKEGNFSAPLVKDSHGLLQLPLSSYSDDDHYNERLSRRLSPLPPRFYSPSNRSVQLFKDGESSSRNTDTTRMLFAQSKPEHSRVHLRKDSNNGSIEMVYQGSMEAVETETSEAQATNSRDAQTQEEQTQTVQQQRDDNELAAKFKQELRIGEKPIPAANEGRSHLQPDISSSKLTDMLNGASPRTESNGDFRTFCPSAVPSPLHKLHGPHVPMQPVPMLRGGNGTPIAGPFVPPRTPHKSIEDHFFMTNEHLDVVGKTTYDALELFTERQISAATAKHDQLTVIIDKHIEGLQAQIGLVNDNADDTSHQTHNVSLKLDQLEKLLKDEVIGYMEEQTKKTADVESSLKDMQKTMAHMQQMMEKLSETKVFSHDPADSTLPTHHSQPALNNYYDTSRDDHSPMQSLQHRNISGNYDPHGDQRGNYGANWQSQPWNPRSTYHGRNKGEASSYAGTNPYQFGNGGQYNNNYMNGYPSTYYSPTSPGQPYAHGQKPAQ</sequence>
<evidence type="ECO:0000313" key="3">
    <source>
        <dbReference type="Proteomes" id="UP000758155"/>
    </source>
</evidence>
<protein>
    <submittedName>
        <fullName evidence="2">Uncharacterized protein</fullName>
    </submittedName>
</protein>
<dbReference type="EMBL" id="SWKV01000073">
    <property type="protein sequence ID" value="KAF3033996.1"/>
    <property type="molecule type" value="Genomic_DNA"/>
</dbReference>
<feature type="compositionally biased region" description="Polar residues" evidence="1">
    <location>
        <begin position="459"/>
        <end position="469"/>
    </location>
</feature>
<keyword evidence="3" id="KW-1185">Reference proteome</keyword>
<organism evidence="2 3">
    <name type="scientific">Didymella heteroderae</name>
    <dbReference type="NCBI Taxonomy" id="1769908"/>
    <lineage>
        <taxon>Eukaryota</taxon>
        <taxon>Fungi</taxon>
        <taxon>Dikarya</taxon>
        <taxon>Ascomycota</taxon>
        <taxon>Pezizomycotina</taxon>
        <taxon>Dothideomycetes</taxon>
        <taxon>Pleosporomycetidae</taxon>
        <taxon>Pleosporales</taxon>
        <taxon>Pleosporineae</taxon>
        <taxon>Didymellaceae</taxon>
        <taxon>Didymella</taxon>
    </lineage>
</organism>
<feature type="compositionally biased region" description="Pro residues" evidence="1">
    <location>
        <begin position="243"/>
        <end position="252"/>
    </location>
</feature>
<feature type="compositionally biased region" description="Polar residues" evidence="1">
    <location>
        <begin position="748"/>
        <end position="759"/>
    </location>
</feature>
<feature type="compositionally biased region" description="Low complexity" evidence="1">
    <location>
        <begin position="472"/>
        <end position="481"/>
    </location>
</feature>
<accession>A0A9P5BX12</accession>
<dbReference type="Proteomes" id="UP000758155">
    <property type="component" value="Unassembled WGS sequence"/>
</dbReference>
<feature type="region of interest" description="Disordered" evidence="1">
    <location>
        <begin position="718"/>
        <end position="841"/>
    </location>
</feature>
<feature type="compositionally biased region" description="Low complexity" evidence="1">
    <location>
        <begin position="801"/>
        <end position="820"/>
    </location>
</feature>
<feature type="region of interest" description="Disordered" evidence="1">
    <location>
        <begin position="390"/>
        <end position="416"/>
    </location>
</feature>
<comment type="caution">
    <text evidence="2">The sequence shown here is derived from an EMBL/GenBank/DDBJ whole genome shotgun (WGS) entry which is preliminary data.</text>
</comment>
<feature type="region of interest" description="Disordered" evidence="1">
    <location>
        <begin position="1"/>
        <end position="59"/>
    </location>
</feature>
<feature type="compositionally biased region" description="Polar residues" evidence="1">
    <location>
        <begin position="725"/>
        <end position="740"/>
    </location>
</feature>
<dbReference type="AlphaFoldDB" id="A0A9P5BX12"/>
<evidence type="ECO:0000256" key="1">
    <source>
        <dbReference type="SAM" id="MobiDB-lite"/>
    </source>
</evidence>
<feature type="region of interest" description="Disordered" evidence="1">
    <location>
        <begin position="451"/>
        <end position="485"/>
    </location>
</feature>
<name>A0A9P5BX12_9PLEO</name>
<feature type="compositionally biased region" description="Polar residues" evidence="1">
    <location>
        <begin position="177"/>
        <end position="188"/>
    </location>
</feature>
<gene>
    <name evidence="2" type="ORF">E8E12_005855</name>
</gene>
<feature type="compositionally biased region" description="Polar residues" evidence="1">
    <location>
        <begin position="773"/>
        <end position="784"/>
    </location>
</feature>
<dbReference type="OrthoDB" id="3796126at2759"/>